<dbReference type="AlphaFoldDB" id="A0AAV7Z6U0"/>
<protein>
    <submittedName>
        <fullName evidence="7">DNA-directed RNA polymerase ii subunit rpb11</fullName>
    </submittedName>
</protein>
<evidence type="ECO:0000256" key="4">
    <source>
        <dbReference type="ARBA" id="ARBA00023242"/>
    </source>
</evidence>
<dbReference type="Gene3D" id="3.30.1360.10">
    <property type="entry name" value="RNA polymerase, RBP11-like subunit"/>
    <property type="match status" value="1"/>
</dbReference>
<evidence type="ECO:0000313" key="8">
    <source>
        <dbReference type="EMBL" id="KAJ6244527.1"/>
    </source>
</evidence>
<gene>
    <name evidence="7" type="ORF">M0812_18392</name>
    <name evidence="8" type="ORF">M0813_21113</name>
</gene>
<reference evidence="8" key="1">
    <citation type="submission" date="2022-08" db="EMBL/GenBank/DDBJ databases">
        <title>Novel sulfate-reducing endosymbionts in the free-living metamonad Anaeramoeba.</title>
        <authorList>
            <person name="Jerlstrom-Hultqvist J."/>
            <person name="Cepicka I."/>
            <person name="Gallot-Lavallee L."/>
            <person name="Salas-Leiva D."/>
            <person name="Curtis B.A."/>
            <person name="Zahonova K."/>
            <person name="Pipaliya S."/>
            <person name="Dacks J."/>
            <person name="Roger A.J."/>
        </authorList>
    </citation>
    <scope>NUCLEOTIDE SEQUENCE</scope>
    <source>
        <strain evidence="8">Schooner1</strain>
    </source>
</reference>
<comment type="subcellular location">
    <subcellularLocation>
        <location evidence="1">Nucleus</location>
    </subcellularLocation>
</comment>
<comment type="caution">
    <text evidence="7">The sequence shown here is derived from an EMBL/GenBank/DDBJ whole genome shotgun (WGS) entry which is preliminary data.</text>
</comment>
<dbReference type="PANTHER" id="PTHR13946:SF16">
    <property type="entry name" value="DNA-DIRECTED RNA POLYMERASE II SUBUNIT RPB11"/>
    <property type="match status" value="1"/>
</dbReference>
<dbReference type="Pfam" id="PF13656">
    <property type="entry name" value="RNA_pol_L_2"/>
    <property type="match status" value="1"/>
</dbReference>
<dbReference type="InterPro" id="IPR022905">
    <property type="entry name" value="Rpo11-like"/>
</dbReference>
<dbReference type="EMBL" id="JAOAOG010000163">
    <property type="protein sequence ID" value="KAJ6244527.1"/>
    <property type="molecule type" value="Genomic_DNA"/>
</dbReference>
<comment type="similarity">
    <text evidence="5">Belongs to the archaeal Rpo11/eukaryotic RPB11/RPC19 RNA polymerase subunit family.</text>
</comment>
<evidence type="ECO:0000259" key="6">
    <source>
        <dbReference type="Pfam" id="PF13656"/>
    </source>
</evidence>
<proteinExistence type="inferred from homology"/>
<evidence type="ECO:0000313" key="7">
    <source>
        <dbReference type="EMBL" id="KAJ3436335.1"/>
    </source>
</evidence>
<keyword evidence="10" id="KW-1185">Reference proteome</keyword>
<dbReference type="InterPro" id="IPR036603">
    <property type="entry name" value="RBP11-like"/>
</dbReference>
<dbReference type="PANTHER" id="PTHR13946">
    <property type="entry name" value="DNA-DIRECTED RNA POLYMERASE I,II,III"/>
    <property type="match status" value="1"/>
</dbReference>
<dbReference type="EMBL" id="JANTQA010000036">
    <property type="protein sequence ID" value="KAJ3436335.1"/>
    <property type="molecule type" value="Genomic_DNA"/>
</dbReference>
<keyword evidence="2 7" id="KW-0240">DNA-directed RNA polymerase</keyword>
<evidence type="ECO:0000256" key="3">
    <source>
        <dbReference type="ARBA" id="ARBA00023163"/>
    </source>
</evidence>
<dbReference type="GO" id="GO:0006366">
    <property type="term" value="P:transcription by RNA polymerase II"/>
    <property type="evidence" value="ECO:0007669"/>
    <property type="project" value="InterPro"/>
</dbReference>
<name>A0AAV7Z6U0_9EUKA</name>
<dbReference type="Proteomes" id="UP001146793">
    <property type="component" value="Unassembled WGS sequence"/>
</dbReference>
<dbReference type="GO" id="GO:0003899">
    <property type="term" value="F:DNA-directed RNA polymerase activity"/>
    <property type="evidence" value="ECO:0007669"/>
    <property type="project" value="InterPro"/>
</dbReference>
<dbReference type="PROSITE" id="PS01154">
    <property type="entry name" value="RNA_POL_L_13KD"/>
    <property type="match status" value="1"/>
</dbReference>
<dbReference type="GO" id="GO:0046983">
    <property type="term" value="F:protein dimerization activity"/>
    <property type="evidence" value="ECO:0007669"/>
    <property type="project" value="InterPro"/>
</dbReference>
<feature type="domain" description="DNA-directed RNA polymerase RBP11-like dimerisation" evidence="6">
    <location>
        <begin position="31"/>
        <end position="103"/>
    </location>
</feature>
<sequence length="113" mass="12943">MNHPESYESFVLEQGEDKITAEKDTRVTNSMNFVIRKEDHTLGNLIRMALLEDQNVLFSGYKIPHPLSFDLHLKIQTNGQTTPTQALETSISNLKETIKKLEKDFSDDLSTFN</sequence>
<evidence type="ECO:0000256" key="5">
    <source>
        <dbReference type="ARBA" id="ARBA00025751"/>
    </source>
</evidence>
<dbReference type="InterPro" id="IPR037685">
    <property type="entry name" value="RBP11"/>
</dbReference>
<dbReference type="InterPro" id="IPR008193">
    <property type="entry name" value="RNA_pol_Rpb11_13-16kDa_CS"/>
</dbReference>
<evidence type="ECO:0000256" key="1">
    <source>
        <dbReference type="ARBA" id="ARBA00004123"/>
    </source>
</evidence>
<dbReference type="CDD" id="cd06926">
    <property type="entry name" value="RNAP_II_RPB11"/>
    <property type="match status" value="1"/>
</dbReference>
<dbReference type="HAMAP" id="MF_00261">
    <property type="entry name" value="RNApol_arch_Rpo11"/>
    <property type="match status" value="1"/>
</dbReference>
<keyword evidence="4" id="KW-0539">Nucleus</keyword>
<keyword evidence="3" id="KW-0804">Transcription</keyword>
<evidence type="ECO:0000313" key="10">
    <source>
        <dbReference type="Proteomes" id="UP001150062"/>
    </source>
</evidence>
<evidence type="ECO:0000256" key="2">
    <source>
        <dbReference type="ARBA" id="ARBA00022478"/>
    </source>
</evidence>
<dbReference type="InterPro" id="IPR009025">
    <property type="entry name" value="RBP11-like_dimer"/>
</dbReference>
<dbReference type="Proteomes" id="UP001150062">
    <property type="component" value="Unassembled WGS sequence"/>
</dbReference>
<accession>A0AAV7Z6U0</accession>
<evidence type="ECO:0000313" key="9">
    <source>
        <dbReference type="Proteomes" id="UP001146793"/>
    </source>
</evidence>
<reference evidence="7" key="2">
    <citation type="submission" date="2022-08" db="EMBL/GenBank/DDBJ databases">
        <title>Novel sulphate-reducing endosymbionts in the free-living metamonad Anaeramoeba.</title>
        <authorList>
            <person name="Jerlstrom-Hultqvist J."/>
            <person name="Cepicka I."/>
            <person name="Gallot-Lavallee L."/>
            <person name="Salas-Leiva D."/>
            <person name="Curtis B.A."/>
            <person name="Zahonova K."/>
            <person name="Pipaliya S."/>
            <person name="Dacks J."/>
            <person name="Roger A.J."/>
        </authorList>
    </citation>
    <scope>NUCLEOTIDE SEQUENCE</scope>
    <source>
        <strain evidence="7">Busselton2</strain>
    </source>
</reference>
<organism evidence="7 9">
    <name type="scientific">Anaeramoeba flamelloides</name>
    <dbReference type="NCBI Taxonomy" id="1746091"/>
    <lineage>
        <taxon>Eukaryota</taxon>
        <taxon>Metamonada</taxon>
        <taxon>Anaeramoebidae</taxon>
        <taxon>Anaeramoeba</taxon>
    </lineage>
</organism>
<dbReference type="GO" id="GO:0005665">
    <property type="term" value="C:RNA polymerase II, core complex"/>
    <property type="evidence" value="ECO:0007669"/>
    <property type="project" value="InterPro"/>
</dbReference>
<dbReference type="SUPFAM" id="SSF55257">
    <property type="entry name" value="RBP11-like subunits of RNA polymerase"/>
    <property type="match status" value="1"/>
</dbReference>
<dbReference type="GO" id="GO:0003677">
    <property type="term" value="F:DNA binding"/>
    <property type="evidence" value="ECO:0007669"/>
    <property type="project" value="InterPro"/>
</dbReference>